<evidence type="ECO:0000313" key="1">
    <source>
        <dbReference type="EMBL" id="GME95379.1"/>
    </source>
</evidence>
<gene>
    <name evidence="1" type="ORF">Amon02_000977000</name>
</gene>
<accession>A0ACB5TU23</accession>
<keyword evidence="2" id="KW-1185">Reference proteome</keyword>
<name>A0ACB5TU23_AMBMO</name>
<dbReference type="Proteomes" id="UP001165064">
    <property type="component" value="Unassembled WGS sequence"/>
</dbReference>
<evidence type="ECO:0000313" key="2">
    <source>
        <dbReference type="Proteomes" id="UP001165064"/>
    </source>
</evidence>
<protein>
    <submittedName>
        <fullName evidence="1">Unnamed protein product</fullName>
    </submittedName>
</protein>
<comment type="caution">
    <text evidence="1">The sequence shown here is derived from an EMBL/GenBank/DDBJ whole genome shotgun (WGS) entry which is preliminary data.</text>
</comment>
<organism evidence="1 2">
    <name type="scientific">Ambrosiozyma monospora</name>
    <name type="common">Yeast</name>
    <name type="synonym">Endomycopsis monosporus</name>
    <dbReference type="NCBI Taxonomy" id="43982"/>
    <lineage>
        <taxon>Eukaryota</taxon>
        <taxon>Fungi</taxon>
        <taxon>Dikarya</taxon>
        <taxon>Ascomycota</taxon>
        <taxon>Saccharomycotina</taxon>
        <taxon>Pichiomycetes</taxon>
        <taxon>Pichiales</taxon>
        <taxon>Pichiaceae</taxon>
        <taxon>Ambrosiozyma</taxon>
    </lineage>
</organism>
<proteinExistence type="predicted"/>
<sequence>MRFNQNNYPAHIQQLAVKPDLKEQLQLVKDASRPSVSSWLDNFDLHAYKKRKLTNADKEAASNAPDDDFFGDADFGGFDHVPPLDDVNFDITPGVENGENGDGNQDQEANQDDENAFAAGDLLPEFDEEIESFENRHYATRFTI</sequence>
<dbReference type="EMBL" id="BSXS01009374">
    <property type="protein sequence ID" value="GME95379.1"/>
    <property type="molecule type" value="Genomic_DNA"/>
</dbReference>
<reference evidence="1" key="1">
    <citation type="submission" date="2023-04" db="EMBL/GenBank/DDBJ databases">
        <title>Ambrosiozyma monospora NBRC 10751.</title>
        <authorList>
            <person name="Ichikawa N."/>
            <person name="Sato H."/>
            <person name="Tonouchi N."/>
        </authorList>
    </citation>
    <scope>NUCLEOTIDE SEQUENCE</scope>
    <source>
        <strain evidence="1">NBRC 10751</strain>
    </source>
</reference>